<dbReference type="GO" id="GO:0003735">
    <property type="term" value="F:structural constituent of ribosome"/>
    <property type="evidence" value="ECO:0007669"/>
    <property type="project" value="TreeGrafter"/>
</dbReference>
<feature type="domain" description="S1 motif" evidence="5">
    <location>
        <begin position="473"/>
        <end position="538"/>
    </location>
</feature>
<comment type="similarity">
    <text evidence="1">Belongs to the bacterial ribosomal protein bS1 family.</text>
</comment>
<dbReference type="SUPFAM" id="SSF50249">
    <property type="entry name" value="Nucleic acid-binding proteins"/>
    <property type="match status" value="6"/>
</dbReference>
<evidence type="ECO:0000256" key="3">
    <source>
        <dbReference type="ARBA" id="ARBA00023274"/>
    </source>
</evidence>
<evidence type="ECO:0000256" key="4">
    <source>
        <dbReference type="ARBA" id="ARBA00025604"/>
    </source>
</evidence>
<name>A0A1D7TI93_9BACT</name>
<dbReference type="GO" id="GO:0022627">
    <property type="term" value="C:cytosolic small ribosomal subunit"/>
    <property type="evidence" value="ECO:0007669"/>
    <property type="project" value="TreeGrafter"/>
</dbReference>
<dbReference type="Proteomes" id="UP000094609">
    <property type="component" value="Chromosome"/>
</dbReference>
<protein>
    <submittedName>
        <fullName evidence="6">SSU ribosomal protein S1p</fullName>
    </submittedName>
</protein>
<dbReference type="PROSITE" id="PS50126">
    <property type="entry name" value="S1"/>
    <property type="match status" value="6"/>
</dbReference>
<evidence type="ECO:0000256" key="2">
    <source>
        <dbReference type="ARBA" id="ARBA00022980"/>
    </source>
</evidence>
<keyword evidence="3" id="KW-0687">Ribonucleoprotein</keyword>
<dbReference type="AlphaFoldDB" id="A0A1D7TI93"/>
<dbReference type="PANTHER" id="PTHR10724">
    <property type="entry name" value="30S RIBOSOMAL PROTEIN S1"/>
    <property type="match status" value="1"/>
</dbReference>
<dbReference type="GO" id="GO:0003729">
    <property type="term" value="F:mRNA binding"/>
    <property type="evidence" value="ECO:0007669"/>
    <property type="project" value="TreeGrafter"/>
</dbReference>
<evidence type="ECO:0000259" key="5">
    <source>
        <dbReference type="PROSITE" id="PS50126"/>
    </source>
</evidence>
<dbReference type="FunFam" id="2.40.50.140:FF:000103">
    <property type="entry name" value="protein RRP5 homolog"/>
    <property type="match status" value="1"/>
</dbReference>
<dbReference type="Pfam" id="PF00575">
    <property type="entry name" value="S1"/>
    <property type="match status" value="6"/>
</dbReference>
<keyword evidence="7" id="KW-1185">Reference proteome</keyword>
<gene>
    <name evidence="6" type="ORF">SHALO_0802</name>
</gene>
<dbReference type="KEGG" id="shal:SHALO_0802"/>
<evidence type="ECO:0000256" key="1">
    <source>
        <dbReference type="ARBA" id="ARBA00006767"/>
    </source>
</evidence>
<dbReference type="InterPro" id="IPR012340">
    <property type="entry name" value="NA-bd_OB-fold"/>
</dbReference>
<dbReference type="Gene3D" id="2.40.50.140">
    <property type="entry name" value="Nucleic acid-binding proteins"/>
    <property type="match status" value="5"/>
</dbReference>
<comment type="function">
    <text evidence="4">Binds mRNA; thus facilitating recognition of the initiation point. It is needed to translate mRNA with a short Shine-Dalgarno (SD) purine-rich sequence.</text>
</comment>
<reference evidence="7" key="1">
    <citation type="submission" date="2016-08" db="EMBL/GenBank/DDBJ databases">
        <title>Complete genome sequence of the organohalide-respiring Epsilonproteobacterium Sulfurospirillum halorespirans.</title>
        <authorList>
            <person name="Goris T."/>
            <person name="Zimmermann J."/>
            <person name="Schenz B."/>
            <person name="Lemos M."/>
            <person name="Hackermueller J."/>
            <person name="Diekert G."/>
        </authorList>
    </citation>
    <scope>NUCLEOTIDE SEQUENCE [LARGE SCALE GENOMIC DNA]</scope>
    <source>
        <strain>DSM 13726</strain>
        <strain evidence="7">PCE-M2</strain>
    </source>
</reference>
<dbReference type="PATRIC" id="fig|1193502.14.peg.810"/>
<dbReference type="STRING" id="1193502.SHALO_0802"/>
<evidence type="ECO:0000313" key="6">
    <source>
        <dbReference type="EMBL" id="AOO64584.1"/>
    </source>
</evidence>
<dbReference type="InterPro" id="IPR050437">
    <property type="entry name" value="Ribos_protein_bS1-like"/>
</dbReference>
<sequence length="569" mass="64139">MCQKSIKKGYKMVNEANKAVHTDAVDEHEEMDFAAMLEESFKDSERDALINGVVVAIKEDVILVDVGKKSEGRLNASEVTDENGNITCKVGDVIAVVITGFRNERPAVSHKKALRKGHIKSFIAEYKEEDDVVLDVKITGKNKGGFIAENTEGIEFFLPRSQAAVKDMNALLGKSLKVKIIKIDTDTESIIISRKKFLDDERKKRKEIVQELIDRDEVVEGTIKKITTYGMFVDVGGIDGLVHYSEISYKGPVNPGTLYKEGEVIPVKAIKYDKDKRHLSLSVKAAMPDPWDEIKDELETGDSIQVTISNIEPYGAFVDLGNDIEGFLHISEISWDKNIKHPRDYIEEGQVVDVEVIEIDAKERRLRVSLKNVLPKPFDDFMKKFKVGDVVKGAITTITNFGAFVKIGGIEGLLHNEDASWDRNNKCKELFAVADEVEVKIVKIDEENEKVSLSKKELEDSPIQKYAKSHENGDIVHGKIRDIKEFGIFVELEENVDALIRKEDLGQVNEADLKIGDEIEAAITFIDDKKNRIRLSVRRLSKLKEREALKEINKEEKMTLGDILKDQLK</sequence>
<dbReference type="GO" id="GO:0006412">
    <property type="term" value="P:translation"/>
    <property type="evidence" value="ECO:0007669"/>
    <property type="project" value="TreeGrafter"/>
</dbReference>
<keyword evidence="2 6" id="KW-0689">Ribosomal protein</keyword>
<proteinExistence type="inferred from homology"/>
<organism evidence="6 7">
    <name type="scientific">Sulfurospirillum halorespirans DSM 13726</name>
    <dbReference type="NCBI Taxonomy" id="1193502"/>
    <lineage>
        <taxon>Bacteria</taxon>
        <taxon>Pseudomonadati</taxon>
        <taxon>Campylobacterota</taxon>
        <taxon>Epsilonproteobacteria</taxon>
        <taxon>Campylobacterales</taxon>
        <taxon>Sulfurospirillaceae</taxon>
        <taxon>Sulfurospirillum</taxon>
    </lineage>
</organism>
<feature type="domain" description="S1 motif" evidence="5">
    <location>
        <begin position="301"/>
        <end position="371"/>
    </location>
</feature>
<dbReference type="InterPro" id="IPR003029">
    <property type="entry name" value="S1_domain"/>
</dbReference>
<feature type="domain" description="S1 motif" evidence="5">
    <location>
        <begin position="216"/>
        <end position="284"/>
    </location>
</feature>
<dbReference type="PRINTS" id="PR00681">
    <property type="entry name" value="RIBOSOMALS1"/>
</dbReference>
<evidence type="ECO:0000313" key="7">
    <source>
        <dbReference type="Proteomes" id="UP000094609"/>
    </source>
</evidence>
<accession>A0A1D7TI93</accession>
<dbReference type="CDD" id="cd04465">
    <property type="entry name" value="S1_RPS1_repeat_ec2_hs2"/>
    <property type="match status" value="1"/>
</dbReference>
<dbReference type="InterPro" id="IPR035104">
    <property type="entry name" value="Ribosomal_protein_S1-like"/>
</dbReference>
<feature type="domain" description="S1 motif" evidence="5">
    <location>
        <begin position="47"/>
        <end position="111"/>
    </location>
</feature>
<dbReference type="PANTHER" id="PTHR10724:SF7">
    <property type="entry name" value="SMALL RIBOSOMAL SUBUNIT PROTEIN BS1C"/>
    <property type="match status" value="1"/>
</dbReference>
<dbReference type="SMART" id="SM00316">
    <property type="entry name" value="S1"/>
    <property type="match status" value="6"/>
</dbReference>
<dbReference type="NCBIfam" id="NF004956">
    <property type="entry name" value="PRK06299.1-6"/>
    <property type="match status" value="1"/>
</dbReference>
<dbReference type="EMBL" id="CP017111">
    <property type="protein sequence ID" value="AOO64584.1"/>
    <property type="molecule type" value="Genomic_DNA"/>
</dbReference>
<feature type="domain" description="S1 motif" evidence="5">
    <location>
        <begin position="130"/>
        <end position="195"/>
    </location>
</feature>
<feature type="domain" description="S1 motif" evidence="5">
    <location>
        <begin position="388"/>
        <end position="456"/>
    </location>
</feature>